<accession>A0A0C3DI17</accession>
<name>A0A0C3DI17_9AGAM</name>
<organism evidence="1 2">
    <name type="scientific">Scleroderma citrinum Foug A</name>
    <dbReference type="NCBI Taxonomy" id="1036808"/>
    <lineage>
        <taxon>Eukaryota</taxon>
        <taxon>Fungi</taxon>
        <taxon>Dikarya</taxon>
        <taxon>Basidiomycota</taxon>
        <taxon>Agaricomycotina</taxon>
        <taxon>Agaricomycetes</taxon>
        <taxon>Agaricomycetidae</taxon>
        <taxon>Boletales</taxon>
        <taxon>Sclerodermatineae</taxon>
        <taxon>Sclerodermataceae</taxon>
        <taxon>Scleroderma</taxon>
    </lineage>
</organism>
<keyword evidence="2" id="KW-1185">Reference proteome</keyword>
<evidence type="ECO:0000313" key="1">
    <source>
        <dbReference type="EMBL" id="KIM60355.1"/>
    </source>
</evidence>
<protein>
    <submittedName>
        <fullName evidence="1">Uncharacterized protein</fullName>
    </submittedName>
</protein>
<dbReference type="InParanoid" id="A0A0C3DI17"/>
<dbReference type="AlphaFoldDB" id="A0A0C3DI17"/>
<sequence length="135" mass="15224">VEALMEEWNSPIYAFFSPVPDIVYVNGRQAHMFKCLGKGCTQTIQRFLDTGDKKSTLNLRRHVKSCWGEDSFNAINEAKGIVATRDAVKSYVKNGSITNAFTRKRKGKVTYSTRPHTKEEIWCVILNFASTGGLM</sequence>
<dbReference type="EMBL" id="KN822063">
    <property type="protein sequence ID" value="KIM60355.1"/>
    <property type="molecule type" value="Genomic_DNA"/>
</dbReference>
<feature type="non-terminal residue" evidence="1">
    <location>
        <position position="1"/>
    </location>
</feature>
<evidence type="ECO:0000313" key="2">
    <source>
        <dbReference type="Proteomes" id="UP000053989"/>
    </source>
</evidence>
<dbReference type="Proteomes" id="UP000053989">
    <property type="component" value="Unassembled WGS sequence"/>
</dbReference>
<reference evidence="1 2" key="1">
    <citation type="submission" date="2014-04" db="EMBL/GenBank/DDBJ databases">
        <authorList>
            <consortium name="DOE Joint Genome Institute"/>
            <person name="Kuo A."/>
            <person name="Kohler A."/>
            <person name="Nagy L.G."/>
            <person name="Floudas D."/>
            <person name="Copeland A."/>
            <person name="Barry K.W."/>
            <person name="Cichocki N."/>
            <person name="Veneault-Fourrey C."/>
            <person name="LaButti K."/>
            <person name="Lindquist E.A."/>
            <person name="Lipzen A."/>
            <person name="Lundell T."/>
            <person name="Morin E."/>
            <person name="Murat C."/>
            <person name="Sun H."/>
            <person name="Tunlid A."/>
            <person name="Henrissat B."/>
            <person name="Grigoriev I.V."/>
            <person name="Hibbett D.S."/>
            <person name="Martin F."/>
            <person name="Nordberg H.P."/>
            <person name="Cantor M.N."/>
            <person name="Hua S.X."/>
        </authorList>
    </citation>
    <scope>NUCLEOTIDE SEQUENCE [LARGE SCALE GENOMIC DNA]</scope>
    <source>
        <strain evidence="1 2">Foug A</strain>
    </source>
</reference>
<dbReference type="OrthoDB" id="2677917at2759"/>
<dbReference type="HOGENOM" id="CLU_087375_2_0_1"/>
<proteinExistence type="predicted"/>
<reference evidence="2" key="2">
    <citation type="submission" date="2015-01" db="EMBL/GenBank/DDBJ databases">
        <title>Evolutionary Origins and Diversification of the Mycorrhizal Mutualists.</title>
        <authorList>
            <consortium name="DOE Joint Genome Institute"/>
            <consortium name="Mycorrhizal Genomics Consortium"/>
            <person name="Kohler A."/>
            <person name="Kuo A."/>
            <person name="Nagy L.G."/>
            <person name="Floudas D."/>
            <person name="Copeland A."/>
            <person name="Barry K.W."/>
            <person name="Cichocki N."/>
            <person name="Veneault-Fourrey C."/>
            <person name="LaButti K."/>
            <person name="Lindquist E.A."/>
            <person name="Lipzen A."/>
            <person name="Lundell T."/>
            <person name="Morin E."/>
            <person name="Murat C."/>
            <person name="Riley R."/>
            <person name="Ohm R."/>
            <person name="Sun H."/>
            <person name="Tunlid A."/>
            <person name="Henrissat B."/>
            <person name="Grigoriev I.V."/>
            <person name="Hibbett D.S."/>
            <person name="Martin F."/>
        </authorList>
    </citation>
    <scope>NUCLEOTIDE SEQUENCE [LARGE SCALE GENOMIC DNA]</scope>
    <source>
        <strain evidence="2">Foug A</strain>
    </source>
</reference>
<dbReference type="STRING" id="1036808.A0A0C3DI17"/>
<gene>
    <name evidence="1" type="ORF">SCLCIDRAFT_124490</name>
</gene>